<feature type="region of interest" description="Disordered" evidence="1">
    <location>
        <begin position="821"/>
        <end position="855"/>
    </location>
</feature>
<feature type="region of interest" description="Disordered" evidence="1">
    <location>
        <begin position="31"/>
        <end position="79"/>
    </location>
</feature>
<feature type="compositionally biased region" description="Pro residues" evidence="1">
    <location>
        <begin position="265"/>
        <end position="277"/>
    </location>
</feature>
<sequence>MSFGATVFLQILSRFLNLVAKYLPFQGHHPHASKARHVQSENTPNTRTALSIPGDPSRSANMAGSDKNGQSAEDEAEQRRKAIMAQAMAADLGINRVEELPLEDVDPPPHRPARHDGPAPNPGQGNTRLSMPQAPPAQSSIWAEAQQMGAFDDDDARGVKDLDDLGGGRIYALRQQEASALATRLVQNLRNRNAHHPPMQNPELHSHAARHYHGRGREIPPNRKINFGKDMTTSDFGVVHHTAQPVKRFPANYQPPAMETRPVASPNPPPMVPPNRGLPPSRNGVVSRATSTAPLTGTPRGTPVQSHPSSAIQAQRESRPTIAPRAIRQISLDMQQPSAPTTRRQPRPAPNESIVPISENNPPQHSPDLPNESVIPISEHNPPEDSPDLPNVVFKRVLREPSQTVLYLSAAPRPLLGWFTIIRQGQLVCQWPLSQYYWHDIDGRRLSTMFNTLGGPRDIRTMLFMAQMDADDFHRTLKRLRDGEYLDLTNEGSKNALETTTRDSTLITVEPSPSSTPQTSAPQVQTEEESVSDLDTVIRQPIGPNVNTAHGAESQETMVGTLIDFDTFDDAPSTTHPQHGRSEAAELLSTLDPIDYEPEHVDDDLQSQQAQFEDMDIVSMLGPNDHEHGDNTLPPISPSQQLQSETAEPSYGLEFVKQKFVENYRELLQNLIRVIGQSPAYQTNSGASAMIEGLKITVTNAAMTDECGLDDSTKKELLKEIWGDSQPVDAANSTNNAQLPTPNSPPPRSETPRPPPRVTTKAPPSGVTSQTRRRVYDHQTLVSLYDNRLQPPHWLTELGFMPPLTRRNPRPSIRQTLEATLSARTLSPAPDTLQSPARPATPSPDPYVTPRPAPDWSRKKAHVAWLLASQTTPSGEPTSANTSDSTVRDVQVEATEAVELMSTTRPESTAQDMRPQAQEIPTEEHRQHVSVMPAAVQSHGEHVGAHIHNEPELISLGVPEPARPLSTQTNVRGLRHSRWARPGDRIETEGNFTGPQFLTSAILRDLAQLDPQAPVNATPEDLANIFSARPSDQRMEHVGSGPTPDLPNARSIPVPDHRPTTPVNYAATIDEDEEETPRASQRIVDIPAQQPSPVSAPPAQIEPPVASRAISNRSVAGSMVTASPAPEVSFLPVSSFTEQFASPVVQPPVVPTSSSATPGLTGSMWARNPAPATSNGTNVPPPQVQSSGSLREIQQPEPRIEAQSSASVVGVQQPISVIETQTQAPVAETQPQASVAETQPSTLAPRPTNRGLAGSRFASGNVLPSAGTFTGYFVPKK</sequence>
<protein>
    <submittedName>
        <fullName evidence="3">Uncharacterized protein</fullName>
    </submittedName>
</protein>
<feature type="region of interest" description="Disordered" evidence="1">
    <location>
        <begin position="1031"/>
        <end position="1062"/>
    </location>
</feature>
<feature type="region of interest" description="Disordered" evidence="1">
    <location>
        <begin position="102"/>
        <end position="136"/>
    </location>
</feature>
<keyword evidence="2" id="KW-0732">Signal</keyword>
<reference evidence="3" key="1">
    <citation type="journal article" date="2023" name="Mol. Phylogenet. Evol.">
        <title>Genome-scale phylogeny and comparative genomics of the fungal order Sordariales.</title>
        <authorList>
            <person name="Hensen N."/>
            <person name="Bonometti L."/>
            <person name="Westerberg I."/>
            <person name="Brannstrom I.O."/>
            <person name="Guillou S."/>
            <person name="Cros-Aarteil S."/>
            <person name="Calhoun S."/>
            <person name="Haridas S."/>
            <person name="Kuo A."/>
            <person name="Mondo S."/>
            <person name="Pangilinan J."/>
            <person name="Riley R."/>
            <person name="LaButti K."/>
            <person name="Andreopoulos B."/>
            <person name="Lipzen A."/>
            <person name="Chen C."/>
            <person name="Yan M."/>
            <person name="Daum C."/>
            <person name="Ng V."/>
            <person name="Clum A."/>
            <person name="Steindorff A."/>
            <person name="Ohm R.A."/>
            <person name="Martin F."/>
            <person name="Silar P."/>
            <person name="Natvig D.O."/>
            <person name="Lalanne C."/>
            <person name="Gautier V."/>
            <person name="Ament-Velasquez S.L."/>
            <person name="Kruys A."/>
            <person name="Hutchinson M.I."/>
            <person name="Powell A.J."/>
            <person name="Barry K."/>
            <person name="Miller A.N."/>
            <person name="Grigoriev I.V."/>
            <person name="Debuchy R."/>
            <person name="Gladieux P."/>
            <person name="Hiltunen Thoren M."/>
            <person name="Johannesson H."/>
        </authorList>
    </citation>
    <scope>NUCLEOTIDE SEQUENCE</scope>
    <source>
        <strain evidence="3">FGSC 1904</strain>
    </source>
</reference>
<dbReference type="AlphaFoldDB" id="A0AAE0P2P3"/>
<feature type="region of interest" description="Disordered" evidence="1">
    <location>
        <begin position="725"/>
        <end position="775"/>
    </location>
</feature>
<feature type="region of interest" description="Disordered" evidence="1">
    <location>
        <begin position="252"/>
        <end position="388"/>
    </location>
</feature>
<evidence type="ECO:0000313" key="4">
    <source>
        <dbReference type="Proteomes" id="UP001281003"/>
    </source>
</evidence>
<feature type="signal peptide" evidence="2">
    <location>
        <begin position="1"/>
        <end position="20"/>
    </location>
</feature>
<dbReference type="Proteomes" id="UP001281003">
    <property type="component" value="Unassembled WGS sequence"/>
</dbReference>
<comment type="caution">
    <text evidence="3">The sequence shown here is derived from an EMBL/GenBank/DDBJ whole genome shotgun (WGS) entry which is preliminary data.</text>
</comment>
<evidence type="ECO:0000313" key="3">
    <source>
        <dbReference type="EMBL" id="KAK3392120.1"/>
    </source>
</evidence>
<keyword evidence="4" id="KW-1185">Reference proteome</keyword>
<feature type="chain" id="PRO_5042133392" evidence="2">
    <location>
        <begin position="21"/>
        <end position="1277"/>
    </location>
</feature>
<accession>A0AAE0P2P3</accession>
<feature type="compositionally biased region" description="Polar residues" evidence="1">
    <location>
        <begin position="1223"/>
        <end position="1242"/>
    </location>
</feature>
<evidence type="ECO:0000256" key="1">
    <source>
        <dbReference type="SAM" id="MobiDB-lite"/>
    </source>
</evidence>
<feature type="compositionally biased region" description="Polar residues" evidence="1">
    <location>
        <begin position="123"/>
        <end position="136"/>
    </location>
</feature>
<feature type="compositionally biased region" description="Polar residues" evidence="1">
    <location>
        <begin position="869"/>
        <end position="885"/>
    </location>
</feature>
<feature type="compositionally biased region" description="Pro residues" evidence="1">
    <location>
        <begin position="742"/>
        <end position="757"/>
    </location>
</feature>
<gene>
    <name evidence="3" type="ORF">B0T20DRAFT_472848</name>
</gene>
<proteinExistence type="predicted"/>
<organism evidence="3 4">
    <name type="scientific">Sordaria brevicollis</name>
    <dbReference type="NCBI Taxonomy" id="83679"/>
    <lineage>
        <taxon>Eukaryota</taxon>
        <taxon>Fungi</taxon>
        <taxon>Dikarya</taxon>
        <taxon>Ascomycota</taxon>
        <taxon>Pezizomycotina</taxon>
        <taxon>Sordariomycetes</taxon>
        <taxon>Sordariomycetidae</taxon>
        <taxon>Sordariales</taxon>
        <taxon>Sordariaceae</taxon>
        <taxon>Sordaria</taxon>
    </lineage>
</organism>
<feature type="region of interest" description="Disordered" evidence="1">
    <location>
        <begin position="494"/>
        <end position="535"/>
    </location>
</feature>
<dbReference type="EMBL" id="JAUTDP010000012">
    <property type="protein sequence ID" value="KAK3392120.1"/>
    <property type="molecule type" value="Genomic_DNA"/>
</dbReference>
<feature type="region of interest" description="Disordered" evidence="1">
    <location>
        <begin position="1223"/>
        <end position="1261"/>
    </location>
</feature>
<feature type="compositionally biased region" description="Polar residues" evidence="1">
    <location>
        <begin position="494"/>
        <end position="507"/>
    </location>
</feature>
<evidence type="ECO:0000256" key="2">
    <source>
        <dbReference type="SAM" id="SignalP"/>
    </source>
</evidence>
<feature type="compositionally biased region" description="Polar residues" evidence="1">
    <location>
        <begin position="40"/>
        <end position="49"/>
    </location>
</feature>
<feature type="compositionally biased region" description="Pro residues" evidence="1">
    <location>
        <begin position="839"/>
        <end position="853"/>
    </location>
</feature>
<feature type="compositionally biased region" description="Polar residues" evidence="1">
    <location>
        <begin position="58"/>
        <end position="71"/>
    </location>
</feature>
<name>A0AAE0P2P3_SORBR</name>
<feature type="region of interest" description="Disordered" evidence="1">
    <location>
        <begin position="869"/>
        <end position="888"/>
    </location>
</feature>
<feature type="compositionally biased region" description="Polar residues" evidence="1">
    <location>
        <begin position="1171"/>
        <end position="1189"/>
    </location>
</feature>
<feature type="compositionally biased region" description="Polar residues" evidence="1">
    <location>
        <begin position="303"/>
        <end position="315"/>
    </location>
</feature>
<feature type="compositionally biased region" description="Low complexity" evidence="1">
    <location>
        <begin position="508"/>
        <end position="525"/>
    </location>
</feature>
<feature type="region of interest" description="Disordered" evidence="1">
    <location>
        <begin position="1145"/>
        <end position="1206"/>
    </location>
</feature>
<reference evidence="3" key="2">
    <citation type="submission" date="2023-07" db="EMBL/GenBank/DDBJ databases">
        <authorList>
            <consortium name="Lawrence Berkeley National Laboratory"/>
            <person name="Haridas S."/>
            <person name="Hensen N."/>
            <person name="Bonometti L."/>
            <person name="Westerberg I."/>
            <person name="Brannstrom I.O."/>
            <person name="Guillou S."/>
            <person name="Cros-Aarteil S."/>
            <person name="Calhoun S."/>
            <person name="Kuo A."/>
            <person name="Mondo S."/>
            <person name="Pangilinan J."/>
            <person name="Riley R."/>
            <person name="LaButti K."/>
            <person name="Andreopoulos B."/>
            <person name="Lipzen A."/>
            <person name="Chen C."/>
            <person name="Yanf M."/>
            <person name="Daum C."/>
            <person name="Ng V."/>
            <person name="Clum A."/>
            <person name="Steindorff A."/>
            <person name="Ohm R."/>
            <person name="Martin F."/>
            <person name="Silar P."/>
            <person name="Natvig D."/>
            <person name="Lalanne C."/>
            <person name="Gautier V."/>
            <person name="Ament-velasquez S.L."/>
            <person name="Kruys A."/>
            <person name="Hutchinson M.I."/>
            <person name="Powell A.J."/>
            <person name="Barry K."/>
            <person name="Miller A.N."/>
            <person name="Grigoriev I.V."/>
            <person name="Debuchy R."/>
            <person name="Gladieux P."/>
            <person name="Thoren M.H."/>
            <person name="Johannesson H."/>
        </authorList>
    </citation>
    <scope>NUCLEOTIDE SEQUENCE</scope>
    <source>
        <strain evidence="3">FGSC 1904</strain>
    </source>
</reference>